<dbReference type="InterPro" id="IPR025758">
    <property type="entry name" value="Fic/DOC_N"/>
</dbReference>
<evidence type="ECO:0000313" key="6">
    <source>
        <dbReference type="Proteomes" id="UP000297693"/>
    </source>
</evidence>
<feature type="domain" description="Fido" evidence="4">
    <location>
        <begin position="124"/>
        <end position="262"/>
    </location>
</feature>
<dbReference type="Gene3D" id="1.10.3290.10">
    <property type="entry name" value="Fido-like domain"/>
    <property type="match status" value="1"/>
</dbReference>
<evidence type="ECO:0000256" key="1">
    <source>
        <dbReference type="PIRSR" id="PIRSR038925-1"/>
    </source>
</evidence>
<evidence type="ECO:0000256" key="2">
    <source>
        <dbReference type="PIRSR" id="PIRSR640198-1"/>
    </source>
</evidence>
<dbReference type="Pfam" id="PF13784">
    <property type="entry name" value="Fic_N"/>
    <property type="match status" value="1"/>
</dbReference>
<dbReference type="Pfam" id="PF02661">
    <property type="entry name" value="Fic"/>
    <property type="match status" value="1"/>
</dbReference>
<dbReference type="Proteomes" id="UP000297693">
    <property type="component" value="Unassembled WGS sequence"/>
</dbReference>
<reference evidence="5" key="1">
    <citation type="journal article" date="2019" name="PLoS Negl. Trop. Dis.">
        <title>Revisiting the worldwide diversity of Leptospira species in the environment.</title>
        <authorList>
            <person name="Vincent A.T."/>
            <person name="Schiettekatte O."/>
            <person name="Bourhy P."/>
            <person name="Veyrier F.J."/>
            <person name="Picardeau M."/>
        </authorList>
    </citation>
    <scope>NUCLEOTIDE SEQUENCE [LARGE SCALE GENOMIC DNA]</scope>
    <source>
        <strain evidence="5">201702476</strain>
    </source>
</reference>
<comment type="caution">
    <text evidence="5">The sequence shown here is derived from an EMBL/GenBank/DDBJ whole genome shotgun (WGS) entry which is preliminary data.</text>
</comment>
<feature type="binding site" evidence="1">
    <location>
        <position position="73"/>
    </location>
    <ligand>
        <name>ATP</name>
        <dbReference type="ChEBI" id="CHEBI:30616"/>
    </ligand>
</feature>
<dbReference type="PANTHER" id="PTHR13504:SF35">
    <property type="entry name" value="PROTEIN ADENYLYLTRANSFERASE SOFIC"/>
    <property type="match status" value="1"/>
</dbReference>
<sequence>MAQKNRWVPERPYNDLPQLPPPIEIETRIVLKSCIAARTALAELKQAANLIPNQSMLINTLPLLEAQASSEIENIVTTFDQLFRFSDSMDQADLATKEALQYRTALFEGYKSLDRRPLGTRTAEIICSTIKGHEMTVRRVLGTALSNENSGKVIYTPPVGETVIRDLLTNLERFLHEFDDFDPLICMAIIHYQFEAIHPFTHGNGRTGRIINSLFLIQKDLLTLPILYLSRYIIRNKADYYRLLLSVTTKDLWEEWILYILKGVEETALWTTSKITAIKDLQENSSEYIRNELPKIYSYELIDLIFEKPYCRISNLVEKDVVKRQTASEYLKALCDIGVLEEQSSGREKLFIHPKLLNLLTKDENVFVPYKR</sequence>
<dbReference type="PANTHER" id="PTHR13504">
    <property type="entry name" value="FIDO DOMAIN-CONTAINING PROTEIN DDB_G0283145"/>
    <property type="match status" value="1"/>
</dbReference>
<name>A0A4R9K1J8_9LEPT</name>
<dbReference type="InterPro" id="IPR048770">
    <property type="entry name" value="SoFic-like_C"/>
</dbReference>
<feature type="binding site" evidence="1">
    <location>
        <position position="240"/>
    </location>
    <ligand>
        <name>ATP</name>
        <dbReference type="ChEBI" id="CHEBI:30616"/>
    </ligand>
</feature>
<dbReference type="OrthoDB" id="9813719at2"/>
<accession>A0A4R9K1J8</accession>
<dbReference type="Pfam" id="PF21248">
    <property type="entry name" value="SoFic-like_C"/>
    <property type="match status" value="1"/>
</dbReference>
<dbReference type="SUPFAM" id="SSF140931">
    <property type="entry name" value="Fic-like"/>
    <property type="match status" value="1"/>
</dbReference>
<dbReference type="InterPro" id="IPR036597">
    <property type="entry name" value="Fido-like_dom_sf"/>
</dbReference>
<gene>
    <name evidence="5" type="ORF">EHQ58_10225</name>
</gene>
<dbReference type="PIRSF" id="PIRSF038925">
    <property type="entry name" value="AMP-prot_trans"/>
    <property type="match status" value="1"/>
</dbReference>
<dbReference type="EMBL" id="RQGD01000031">
    <property type="protein sequence ID" value="TGL58684.1"/>
    <property type="molecule type" value="Genomic_DNA"/>
</dbReference>
<evidence type="ECO:0000259" key="4">
    <source>
        <dbReference type="PROSITE" id="PS51459"/>
    </source>
</evidence>
<evidence type="ECO:0000313" key="5">
    <source>
        <dbReference type="EMBL" id="TGL58684.1"/>
    </source>
</evidence>
<dbReference type="PROSITE" id="PS51459">
    <property type="entry name" value="FIDO"/>
    <property type="match status" value="1"/>
</dbReference>
<keyword evidence="1" id="KW-0067">ATP-binding</keyword>
<feature type="binding site" evidence="1">
    <location>
        <begin position="203"/>
        <end position="209"/>
    </location>
    <ligand>
        <name>ATP</name>
        <dbReference type="ChEBI" id="CHEBI:30616"/>
    </ligand>
</feature>
<keyword evidence="6" id="KW-1185">Reference proteome</keyword>
<dbReference type="AlphaFoldDB" id="A0A4R9K1J8"/>
<feature type="binding site" evidence="3">
    <location>
        <begin position="240"/>
        <end position="241"/>
    </location>
    <ligand>
        <name>ATP</name>
        <dbReference type="ChEBI" id="CHEBI:30616"/>
    </ligand>
</feature>
<dbReference type="InterPro" id="IPR003812">
    <property type="entry name" value="Fido"/>
</dbReference>
<evidence type="ECO:0000256" key="3">
    <source>
        <dbReference type="PIRSR" id="PIRSR640198-2"/>
    </source>
</evidence>
<dbReference type="RefSeq" id="WP_135623805.1">
    <property type="nucleotide sequence ID" value="NZ_RQGD01000031.1"/>
</dbReference>
<dbReference type="NCBIfam" id="NF046030">
    <property type="entry name" value="ProtAdlyltaseSoFic"/>
    <property type="match status" value="1"/>
</dbReference>
<keyword evidence="1" id="KW-0547">Nucleotide-binding</keyword>
<dbReference type="GO" id="GO:0005524">
    <property type="term" value="F:ATP binding"/>
    <property type="evidence" value="ECO:0007669"/>
    <property type="project" value="UniProtKB-KW"/>
</dbReference>
<feature type="active site" evidence="2">
    <location>
        <position position="198"/>
    </location>
</feature>
<dbReference type="InterPro" id="IPR026287">
    <property type="entry name" value="SoFic-like"/>
</dbReference>
<proteinExistence type="predicted"/>
<protein>
    <submittedName>
        <fullName evidence="5">Fic family protein</fullName>
    </submittedName>
</protein>
<dbReference type="InterPro" id="IPR040198">
    <property type="entry name" value="Fido_containing"/>
</dbReference>
<feature type="binding site" evidence="1">
    <location>
        <position position="198"/>
    </location>
    <ligand>
        <name>ATP</name>
        <dbReference type="ChEBI" id="CHEBI:30616"/>
    </ligand>
</feature>
<organism evidence="5 6">
    <name type="scientific">Leptospira ognonensis</name>
    <dbReference type="NCBI Taxonomy" id="2484945"/>
    <lineage>
        <taxon>Bacteria</taxon>
        <taxon>Pseudomonadati</taxon>
        <taxon>Spirochaetota</taxon>
        <taxon>Spirochaetia</taxon>
        <taxon>Leptospirales</taxon>
        <taxon>Leptospiraceae</taxon>
        <taxon>Leptospira</taxon>
    </lineage>
</organism>